<evidence type="ECO:0000313" key="1">
    <source>
        <dbReference type="EMBL" id="TFK95219.1"/>
    </source>
</evidence>
<gene>
    <name evidence="1" type="ORF">BDV98DRAFT_422409</name>
</gene>
<accession>A0A5C3Q2D6</accession>
<protein>
    <submittedName>
        <fullName evidence="1">Uncharacterized protein</fullName>
    </submittedName>
</protein>
<proteinExistence type="predicted"/>
<dbReference type="EMBL" id="ML178901">
    <property type="protein sequence ID" value="TFK95219.1"/>
    <property type="molecule type" value="Genomic_DNA"/>
</dbReference>
<dbReference type="Proteomes" id="UP000305067">
    <property type="component" value="Unassembled WGS sequence"/>
</dbReference>
<sequence>MEINQLSSACTSPRTISWPSSCARVSVRGQHGLTRVLFSHASSLEKLFSQALGSPSPYVTSASAGDDVEIFVDVEQIFCEAKDAGSFGKTLCCGSKIPANDMGLAPFVLSTACSEGAPVASKKSSRNRKRLLRCAQLQWIGCSPLTSGVLQLYIRLRHRLGTRFF</sequence>
<reference evidence="1 2" key="1">
    <citation type="journal article" date="2019" name="Nat. Ecol. Evol.">
        <title>Megaphylogeny resolves global patterns of mushroom evolution.</title>
        <authorList>
            <person name="Varga T."/>
            <person name="Krizsan K."/>
            <person name="Foldi C."/>
            <person name="Dima B."/>
            <person name="Sanchez-Garcia M."/>
            <person name="Sanchez-Ramirez S."/>
            <person name="Szollosi G.J."/>
            <person name="Szarkandi J.G."/>
            <person name="Papp V."/>
            <person name="Albert L."/>
            <person name="Andreopoulos W."/>
            <person name="Angelini C."/>
            <person name="Antonin V."/>
            <person name="Barry K.W."/>
            <person name="Bougher N.L."/>
            <person name="Buchanan P."/>
            <person name="Buyck B."/>
            <person name="Bense V."/>
            <person name="Catcheside P."/>
            <person name="Chovatia M."/>
            <person name="Cooper J."/>
            <person name="Damon W."/>
            <person name="Desjardin D."/>
            <person name="Finy P."/>
            <person name="Geml J."/>
            <person name="Haridas S."/>
            <person name="Hughes K."/>
            <person name="Justo A."/>
            <person name="Karasinski D."/>
            <person name="Kautmanova I."/>
            <person name="Kiss B."/>
            <person name="Kocsube S."/>
            <person name="Kotiranta H."/>
            <person name="LaButti K.M."/>
            <person name="Lechner B.E."/>
            <person name="Liimatainen K."/>
            <person name="Lipzen A."/>
            <person name="Lukacs Z."/>
            <person name="Mihaltcheva S."/>
            <person name="Morgado L.N."/>
            <person name="Niskanen T."/>
            <person name="Noordeloos M.E."/>
            <person name="Ohm R.A."/>
            <person name="Ortiz-Santana B."/>
            <person name="Ovrebo C."/>
            <person name="Racz N."/>
            <person name="Riley R."/>
            <person name="Savchenko A."/>
            <person name="Shiryaev A."/>
            <person name="Soop K."/>
            <person name="Spirin V."/>
            <person name="Szebenyi C."/>
            <person name="Tomsovsky M."/>
            <person name="Tulloss R.E."/>
            <person name="Uehling J."/>
            <person name="Grigoriev I.V."/>
            <person name="Vagvolgyi C."/>
            <person name="Papp T."/>
            <person name="Martin F.M."/>
            <person name="Miettinen O."/>
            <person name="Hibbett D.S."/>
            <person name="Nagy L.G."/>
        </authorList>
    </citation>
    <scope>NUCLEOTIDE SEQUENCE [LARGE SCALE GENOMIC DNA]</scope>
    <source>
        <strain evidence="1 2">CBS 309.79</strain>
    </source>
</reference>
<dbReference type="AlphaFoldDB" id="A0A5C3Q2D6"/>
<keyword evidence="2" id="KW-1185">Reference proteome</keyword>
<name>A0A5C3Q2D6_9AGAR</name>
<organism evidence="1 2">
    <name type="scientific">Pterulicium gracile</name>
    <dbReference type="NCBI Taxonomy" id="1884261"/>
    <lineage>
        <taxon>Eukaryota</taxon>
        <taxon>Fungi</taxon>
        <taxon>Dikarya</taxon>
        <taxon>Basidiomycota</taxon>
        <taxon>Agaricomycotina</taxon>
        <taxon>Agaricomycetes</taxon>
        <taxon>Agaricomycetidae</taxon>
        <taxon>Agaricales</taxon>
        <taxon>Pleurotineae</taxon>
        <taxon>Pterulaceae</taxon>
        <taxon>Pterulicium</taxon>
    </lineage>
</organism>
<evidence type="ECO:0000313" key="2">
    <source>
        <dbReference type="Proteomes" id="UP000305067"/>
    </source>
</evidence>